<dbReference type="KEGG" id="avi:Avi_7087"/>
<dbReference type="Proteomes" id="UP000001596">
    <property type="component" value="Plasmid pAtS4e"/>
</dbReference>
<dbReference type="SUPFAM" id="SSF53822">
    <property type="entry name" value="Periplasmic binding protein-like I"/>
    <property type="match status" value="1"/>
</dbReference>
<dbReference type="Pfam" id="PF13458">
    <property type="entry name" value="Peripla_BP_6"/>
    <property type="match status" value="1"/>
</dbReference>
<comment type="similarity">
    <text evidence="1">Belongs to the leucine-binding protein family.</text>
</comment>
<dbReference type="PROSITE" id="PS51318">
    <property type="entry name" value="TAT"/>
    <property type="match status" value="1"/>
</dbReference>
<evidence type="ECO:0000313" key="6">
    <source>
        <dbReference type="Proteomes" id="UP000001596"/>
    </source>
</evidence>
<dbReference type="PANTHER" id="PTHR30483:SF6">
    <property type="entry name" value="PERIPLASMIC BINDING PROTEIN OF ABC TRANSPORTER FOR NATURAL AMINO ACIDS"/>
    <property type="match status" value="1"/>
</dbReference>
<protein>
    <submittedName>
        <fullName evidence="5">ABC transporter substrate-binding protein</fullName>
    </submittedName>
</protein>
<evidence type="ECO:0000259" key="4">
    <source>
        <dbReference type="Pfam" id="PF13458"/>
    </source>
</evidence>
<gene>
    <name evidence="5" type="ordered locus">Avi_7087</name>
</gene>
<geneLocation type="plasmid" evidence="5 6">
    <name>pAtS4e</name>
</geneLocation>
<name>B9K4L6_ALLAM</name>
<dbReference type="eggNOG" id="COG0683">
    <property type="taxonomic scope" value="Bacteria"/>
</dbReference>
<evidence type="ECO:0000256" key="2">
    <source>
        <dbReference type="ARBA" id="ARBA00022729"/>
    </source>
</evidence>
<keyword evidence="3" id="KW-0029">Amino-acid transport</keyword>
<dbReference type="HOGENOM" id="CLU_037724_0_0_5"/>
<organism evidence="5 6">
    <name type="scientific">Allorhizobium ampelinum (strain ATCC BAA-846 / DSM 112012 / S4)</name>
    <name type="common">Agrobacterium vitis (strain S4)</name>
    <dbReference type="NCBI Taxonomy" id="311402"/>
    <lineage>
        <taxon>Bacteria</taxon>
        <taxon>Pseudomonadati</taxon>
        <taxon>Pseudomonadota</taxon>
        <taxon>Alphaproteobacteria</taxon>
        <taxon>Hyphomicrobiales</taxon>
        <taxon>Rhizobiaceae</taxon>
        <taxon>Rhizobium/Agrobacterium group</taxon>
        <taxon>Allorhizobium</taxon>
        <taxon>Allorhizobium ampelinum</taxon>
    </lineage>
</organism>
<keyword evidence="5" id="KW-0614">Plasmid</keyword>
<dbReference type="EMBL" id="CP000638">
    <property type="protein sequence ID" value="ACM39814.1"/>
    <property type="molecule type" value="Genomic_DNA"/>
</dbReference>
<reference evidence="5 6" key="1">
    <citation type="journal article" date="2009" name="J. Bacteriol.">
        <title>Genome sequences of three Agrobacterium biovars help elucidate the evolution of multichromosome genomes in bacteria.</title>
        <authorList>
            <person name="Slater S.C."/>
            <person name="Goldman B.S."/>
            <person name="Goodner B."/>
            <person name="Setubal J.C."/>
            <person name="Farrand S.K."/>
            <person name="Nester E.W."/>
            <person name="Burr T.J."/>
            <person name="Banta L."/>
            <person name="Dickerman A.W."/>
            <person name="Paulsen I."/>
            <person name="Otten L."/>
            <person name="Suen G."/>
            <person name="Welch R."/>
            <person name="Almeida N.F."/>
            <person name="Arnold F."/>
            <person name="Burton O.T."/>
            <person name="Du Z."/>
            <person name="Ewing A."/>
            <person name="Godsy E."/>
            <person name="Heisel S."/>
            <person name="Houmiel K.L."/>
            <person name="Jhaveri J."/>
            <person name="Lu J."/>
            <person name="Miller N.M."/>
            <person name="Norton S."/>
            <person name="Chen Q."/>
            <person name="Phoolcharoen W."/>
            <person name="Ohlin V."/>
            <person name="Ondrusek D."/>
            <person name="Pride N."/>
            <person name="Stricklin S.L."/>
            <person name="Sun J."/>
            <person name="Wheeler C."/>
            <person name="Wilson L."/>
            <person name="Zhu H."/>
            <person name="Wood D.W."/>
        </authorList>
    </citation>
    <scope>NUCLEOTIDE SEQUENCE [LARGE SCALE GENOMIC DNA]</scope>
    <source>
        <strain evidence="6">S4 / ATCC BAA-846</strain>
        <plasmid evidence="5 6">pAtS4e</plasmid>
    </source>
</reference>
<dbReference type="CDD" id="cd06337">
    <property type="entry name" value="PBP1_ABC_ligand_binding-like"/>
    <property type="match status" value="1"/>
</dbReference>
<keyword evidence="3" id="KW-0813">Transport</keyword>
<feature type="domain" description="Leucine-binding protein" evidence="4">
    <location>
        <begin position="43"/>
        <end position="401"/>
    </location>
</feature>
<dbReference type="PANTHER" id="PTHR30483">
    <property type="entry name" value="LEUCINE-SPECIFIC-BINDING PROTEIN"/>
    <property type="match status" value="1"/>
</dbReference>
<dbReference type="RefSeq" id="WP_015918257.1">
    <property type="nucleotide sequence ID" value="NC_011981.1"/>
</dbReference>
<dbReference type="InterPro" id="IPR051010">
    <property type="entry name" value="BCAA_transport"/>
</dbReference>
<evidence type="ECO:0000313" key="5">
    <source>
        <dbReference type="EMBL" id="ACM39814.1"/>
    </source>
</evidence>
<keyword evidence="2" id="KW-0732">Signal</keyword>
<evidence type="ECO:0000256" key="1">
    <source>
        <dbReference type="ARBA" id="ARBA00010062"/>
    </source>
</evidence>
<keyword evidence="6" id="KW-1185">Reference proteome</keyword>
<dbReference type="AlphaFoldDB" id="B9K4L6"/>
<dbReference type="InterPro" id="IPR028082">
    <property type="entry name" value="Peripla_BP_I"/>
</dbReference>
<proteinExistence type="inferred from homology"/>
<sequence length="435" mass="47190">MKSLTSADRLSRTISRRTIVKGAGALALGTLMSPHVVRASSGKIKIGYIGCLSGLRAEFSVADLWTINQMKALVAKGLDVGGKTYEVEFVIRDNQSDVNRSASVASELVLRERCNLVLVADGDGALAIGELADTRRVPVISTMMPWEGLYAARGSTPEKGFPYTFHFFPSSASILQNYVGMWNAAGTNGRVGTIYLDHAVGRALMDPAHGLPAQMKQAGMTEVAAGAFQLGTTDFSNQIARFKDGNCDVLAGYMFQQHFVTFWNQVRQAGLTPKVCTFAAAFAFSSTMEALGKSGDGMTTDVFWTPSYPYKSSLTGIGARDLANQWQNESGKQWLQPLGYIHALWEVGFAALKQSTDPRDANAVRTSIANLDIETMAGRVNFKTTTKKSIADMPMAAGQWRFDAAAKFPFDLDIVYNALAPEIPVTAHLRRLQNA</sequence>
<dbReference type="InterPro" id="IPR006311">
    <property type="entry name" value="TAT_signal"/>
</dbReference>
<accession>B9K4L6</accession>
<evidence type="ECO:0000256" key="3">
    <source>
        <dbReference type="ARBA" id="ARBA00022970"/>
    </source>
</evidence>
<dbReference type="Gene3D" id="3.40.50.2300">
    <property type="match status" value="2"/>
</dbReference>
<dbReference type="GO" id="GO:0006865">
    <property type="term" value="P:amino acid transport"/>
    <property type="evidence" value="ECO:0007669"/>
    <property type="project" value="UniProtKB-KW"/>
</dbReference>
<dbReference type="InterPro" id="IPR028081">
    <property type="entry name" value="Leu-bd"/>
</dbReference>